<dbReference type="Gene3D" id="2.60.40.2250">
    <property type="match status" value="1"/>
</dbReference>
<accession>A0ABN1M1D4</accession>
<protein>
    <submittedName>
        <fullName evidence="2">Transglutaminase family protein</fullName>
    </submittedName>
</protein>
<dbReference type="InterPro" id="IPR002931">
    <property type="entry name" value="Transglutaminase-like"/>
</dbReference>
<dbReference type="Gene3D" id="3.10.620.30">
    <property type="match status" value="1"/>
</dbReference>
<name>A0ABN1M1D4_9SPHN</name>
<dbReference type="SMART" id="SM00460">
    <property type="entry name" value="TGc"/>
    <property type="match status" value="1"/>
</dbReference>
<feature type="domain" description="Transglutaminase-like" evidence="1">
    <location>
        <begin position="158"/>
        <end position="218"/>
    </location>
</feature>
<sequence length="261" mass="28812">MKIEISTLLDYRLGDSVDLMLQIEAADGDGQHVLRSALDLGPDGDVARVAGQDGIGERLWLHRGGRLRAHYSALVEIDRRGPDYRTRAAVAPHRVPAEAVPYLNESRYCPSNKFHAFVERRFGEHEGGAKIARMRDWIESRFTYVPGTSDADTGALDSFVERRGVCRDYAHVMIALARAAHIPARMASVYALGVDPQDFHAIAEVYLDGGWYMVDATGMARPEGAARICVGRDAADVAFLTAYRAIELVEQRVSVKELVDA</sequence>
<evidence type="ECO:0000313" key="3">
    <source>
        <dbReference type="Proteomes" id="UP001500738"/>
    </source>
</evidence>
<keyword evidence="3" id="KW-1185">Reference proteome</keyword>
<dbReference type="InterPro" id="IPR038765">
    <property type="entry name" value="Papain-like_cys_pep_sf"/>
</dbReference>
<dbReference type="RefSeq" id="WP_215354191.1">
    <property type="nucleotide sequence ID" value="NZ_BAAAFE010000004.1"/>
</dbReference>
<dbReference type="PANTHER" id="PTHR33490:SF12">
    <property type="entry name" value="BLL5557 PROTEIN"/>
    <property type="match status" value="1"/>
</dbReference>
<dbReference type="Proteomes" id="UP001500738">
    <property type="component" value="Unassembled WGS sequence"/>
</dbReference>
<dbReference type="Pfam" id="PF01841">
    <property type="entry name" value="Transglut_core"/>
    <property type="match status" value="1"/>
</dbReference>
<dbReference type="EMBL" id="BAAAFE010000004">
    <property type="protein sequence ID" value="GAA0863033.1"/>
    <property type="molecule type" value="Genomic_DNA"/>
</dbReference>
<comment type="caution">
    <text evidence="2">The sequence shown here is derived from an EMBL/GenBank/DDBJ whole genome shotgun (WGS) entry which is preliminary data.</text>
</comment>
<dbReference type="SUPFAM" id="SSF54001">
    <property type="entry name" value="Cysteine proteinases"/>
    <property type="match status" value="1"/>
</dbReference>
<proteinExistence type="predicted"/>
<dbReference type="PANTHER" id="PTHR33490">
    <property type="entry name" value="BLR5614 PROTEIN-RELATED"/>
    <property type="match status" value="1"/>
</dbReference>
<evidence type="ECO:0000313" key="2">
    <source>
        <dbReference type="EMBL" id="GAA0863033.1"/>
    </source>
</evidence>
<organism evidence="2 3">
    <name type="scientific">Sphingopyxis soli</name>
    <dbReference type="NCBI Taxonomy" id="592051"/>
    <lineage>
        <taxon>Bacteria</taxon>
        <taxon>Pseudomonadati</taxon>
        <taxon>Pseudomonadota</taxon>
        <taxon>Alphaproteobacteria</taxon>
        <taxon>Sphingomonadales</taxon>
        <taxon>Sphingomonadaceae</taxon>
        <taxon>Sphingopyxis</taxon>
    </lineage>
</organism>
<evidence type="ECO:0000259" key="1">
    <source>
        <dbReference type="SMART" id="SM00460"/>
    </source>
</evidence>
<reference evidence="2 3" key="1">
    <citation type="journal article" date="2019" name="Int. J. Syst. Evol. Microbiol.">
        <title>The Global Catalogue of Microorganisms (GCM) 10K type strain sequencing project: providing services to taxonomists for standard genome sequencing and annotation.</title>
        <authorList>
            <consortium name="The Broad Institute Genomics Platform"/>
            <consortium name="The Broad Institute Genome Sequencing Center for Infectious Disease"/>
            <person name="Wu L."/>
            <person name="Ma J."/>
        </authorList>
    </citation>
    <scope>NUCLEOTIDE SEQUENCE [LARGE SCALE GENOMIC DNA]</scope>
    <source>
        <strain evidence="2 3">JCM 15910</strain>
    </source>
</reference>
<gene>
    <name evidence="2" type="ORF">GCM10009115_12090</name>
</gene>